<dbReference type="InterPro" id="IPR011011">
    <property type="entry name" value="Znf_FYVE_PHD"/>
</dbReference>
<keyword evidence="10" id="KW-0469">Meiosis</keyword>
<dbReference type="Gene3D" id="3.30.40.10">
    <property type="entry name" value="Zinc/RING finger domain, C3HC4 (zinc finger)"/>
    <property type="match status" value="1"/>
</dbReference>
<dbReference type="SMART" id="SM00249">
    <property type="entry name" value="PHD"/>
    <property type="match status" value="1"/>
</dbReference>
<keyword evidence="8" id="KW-0234">DNA repair</keyword>
<protein>
    <recommendedName>
        <fullName evidence="16">Chromatin modification-related protein</fullName>
    </recommendedName>
</protein>
<dbReference type="InterPro" id="IPR013083">
    <property type="entry name" value="Znf_RING/FYVE/PHD"/>
</dbReference>
<dbReference type="InterPro" id="IPR019786">
    <property type="entry name" value="Zinc_finger_PHD-type_CS"/>
</dbReference>
<comment type="function">
    <text evidence="16">Component of an histone acetyltransferase complex.</text>
</comment>
<comment type="subunit">
    <text evidence="16">Component of an histone acetyltransferase complex. Interacts with H3K4me3 and to a lesser extent with H3K4me2.</text>
</comment>
<comment type="subcellular location">
    <subcellularLocation>
        <location evidence="1 16">Nucleus</location>
    </subcellularLocation>
</comment>
<keyword evidence="20" id="KW-1185">Reference proteome</keyword>
<dbReference type="PhylomeDB" id="A7TG91"/>
<dbReference type="Gene3D" id="6.10.140.1740">
    <property type="match status" value="1"/>
</dbReference>
<dbReference type="GO" id="GO:0005829">
    <property type="term" value="C:cytosol"/>
    <property type="evidence" value="ECO:0007669"/>
    <property type="project" value="EnsemblFungi"/>
</dbReference>
<dbReference type="HOGENOM" id="CLU_031900_2_0_1"/>
<dbReference type="FunCoup" id="A7TG91">
    <property type="interactions" value="326"/>
</dbReference>
<dbReference type="PANTHER" id="PTHR10333:SF100">
    <property type="entry name" value="CHROMATIN MODIFICATION-RELATED PROTEIN YNG2"/>
    <property type="match status" value="1"/>
</dbReference>
<dbReference type="EMBL" id="DS480386">
    <property type="protein sequence ID" value="EDO18661.1"/>
    <property type="molecule type" value="Genomic_DNA"/>
</dbReference>
<evidence type="ECO:0000256" key="11">
    <source>
        <dbReference type="ARBA" id="ARBA00023306"/>
    </source>
</evidence>
<dbReference type="STRING" id="436907.A7TG91"/>
<evidence type="ECO:0000256" key="16">
    <source>
        <dbReference type="RuleBase" id="RU361213"/>
    </source>
</evidence>
<evidence type="ECO:0000256" key="7">
    <source>
        <dbReference type="ARBA" id="ARBA00022853"/>
    </source>
</evidence>
<feature type="binding site" evidence="14">
    <location>
        <position position="235"/>
    </location>
    <ligand>
        <name>Zn(2+)</name>
        <dbReference type="ChEBI" id="CHEBI:29105"/>
        <label>2</label>
    </ligand>
</feature>
<feature type="binding site" evidence="14">
    <location>
        <position position="262"/>
    </location>
    <ligand>
        <name>Zn(2+)</name>
        <dbReference type="ChEBI" id="CHEBI:29105"/>
        <label>2</label>
    </ligand>
</feature>
<feature type="binding site" evidence="14">
    <location>
        <position position="240"/>
    </location>
    <ligand>
        <name>Zn(2+)</name>
        <dbReference type="ChEBI" id="CHEBI:29105"/>
        <label>2</label>
    </ligand>
</feature>
<keyword evidence="9 16" id="KW-0539">Nucleus</keyword>
<dbReference type="InterPro" id="IPR019787">
    <property type="entry name" value="Znf_PHD-finger"/>
</dbReference>
<reference evidence="19 20" key="1">
    <citation type="journal article" date="2007" name="Proc. Natl. Acad. Sci. U.S.A.">
        <title>Independent sorting-out of thousands of duplicated gene pairs in two yeast species descended from a whole-genome duplication.</title>
        <authorList>
            <person name="Scannell D.R."/>
            <person name="Frank A.C."/>
            <person name="Conant G.C."/>
            <person name="Byrne K.P."/>
            <person name="Woolfit M."/>
            <person name="Wolfe K.H."/>
        </authorList>
    </citation>
    <scope>NUCLEOTIDE SEQUENCE [LARGE SCALE GENOMIC DNA]</scope>
    <source>
        <strain evidence="20">ATCC 22028 / DSM 70294 / BCRC 21397 / CBS 2163 / NBRC 10782 / NRRL Y-8283 / UCD 57-17</strain>
    </source>
</reference>
<dbReference type="RefSeq" id="XP_001646519.1">
    <property type="nucleotide sequence ID" value="XM_001646469.1"/>
</dbReference>
<dbReference type="SUPFAM" id="SSF57903">
    <property type="entry name" value="FYVE/PHD zinc finger"/>
    <property type="match status" value="1"/>
</dbReference>
<dbReference type="AlphaFoldDB" id="A7TG91"/>
<evidence type="ECO:0000256" key="5">
    <source>
        <dbReference type="ARBA" id="ARBA00022771"/>
    </source>
</evidence>
<dbReference type="GeneID" id="5546962"/>
<sequence length="279" mass="31571">MDPSSVLEQTVQDISNLQSEFDFLLKEIKSGDLKLYDHKKKYQQNDSIIHKYIKAHGSLAVQPDEQELYKNVKEELLKCQDIQKDKCILANTALFLVSKHLAKLEKNIEMLEEDGLLAPFEEEVDSGNEGTRASSVTSTTSEKKRKTTAPLEPASAQPSLKKRKQQSRTSSRQPEQPTKPSGQKSGTPVPGVEGNYELQDLSNDLFSAYNNNEDEEDKTLYCFCQSVSYGEMVACDGPTCKYEWFHYGCVNLKEPPKGAWYCPDCTQELAKNTLKRKRV</sequence>
<dbReference type="GO" id="GO:0000786">
    <property type="term" value="C:nucleosome"/>
    <property type="evidence" value="ECO:0007669"/>
    <property type="project" value="EnsemblFungi"/>
</dbReference>
<dbReference type="InterPro" id="IPR028651">
    <property type="entry name" value="ING_fam"/>
</dbReference>
<dbReference type="OrthoDB" id="5411773at2759"/>
<evidence type="ECO:0000256" key="2">
    <source>
        <dbReference type="ARBA" id="ARBA00010210"/>
    </source>
</evidence>
<keyword evidence="4" id="KW-0227">DNA damage</keyword>
<dbReference type="GO" id="GO:0006355">
    <property type="term" value="P:regulation of DNA-templated transcription"/>
    <property type="evidence" value="ECO:0007669"/>
    <property type="project" value="TreeGrafter"/>
</dbReference>
<dbReference type="eggNOG" id="KOG1973">
    <property type="taxonomic scope" value="Eukaryota"/>
</dbReference>
<proteinExistence type="inferred from homology"/>
<dbReference type="GO" id="GO:0051321">
    <property type="term" value="P:meiotic cell cycle"/>
    <property type="evidence" value="ECO:0007669"/>
    <property type="project" value="UniProtKB-KW"/>
</dbReference>
<dbReference type="CDD" id="cd15505">
    <property type="entry name" value="PHD_ING"/>
    <property type="match status" value="1"/>
</dbReference>
<feature type="domain" description="PHD-type" evidence="18">
    <location>
        <begin position="219"/>
        <end position="268"/>
    </location>
</feature>
<evidence type="ECO:0000256" key="14">
    <source>
        <dbReference type="PIRSR" id="PIRSR628651-51"/>
    </source>
</evidence>
<name>A7TG91_VANPO</name>
<feature type="site" description="Histone H3K4me3 binding" evidence="13">
    <location>
        <position position="244"/>
    </location>
</feature>
<dbReference type="CDD" id="cd16858">
    <property type="entry name" value="ING_ING3_Yng2p"/>
    <property type="match status" value="1"/>
</dbReference>
<dbReference type="GO" id="GO:0005634">
    <property type="term" value="C:nucleus"/>
    <property type="evidence" value="ECO:0007669"/>
    <property type="project" value="UniProtKB-SubCell"/>
</dbReference>
<feature type="binding site" evidence="14">
    <location>
        <position position="249"/>
    </location>
    <ligand>
        <name>Zn(2+)</name>
        <dbReference type="ChEBI" id="CHEBI:29105"/>
        <label>1</label>
    </ligand>
</feature>
<dbReference type="Pfam" id="PF12998">
    <property type="entry name" value="ING"/>
    <property type="match status" value="1"/>
</dbReference>
<dbReference type="FunFam" id="3.30.40.10:FF:000436">
    <property type="entry name" value="Chromatin modification-related protein"/>
    <property type="match status" value="1"/>
</dbReference>
<evidence type="ECO:0000256" key="3">
    <source>
        <dbReference type="ARBA" id="ARBA00022723"/>
    </source>
</evidence>
<dbReference type="Proteomes" id="UP000000267">
    <property type="component" value="Unassembled WGS sequence"/>
</dbReference>
<feature type="binding site" evidence="14">
    <location>
        <position position="246"/>
    </location>
    <ligand>
        <name>Zn(2+)</name>
        <dbReference type="ChEBI" id="CHEBI:29105"/>
        <label>1</label>
    </ligand>
</feature>
<feature type="binding site" evidence="14">
    <location>
        <position position="224"/>
    </location>
    <ligand>
        <name>Zn(2+)</name>
        <dbReference type="ChEBI" id="CHEBI:29105"/>
        <label>1</label>
    </ligand>
</feature>
<evidence type="ECO:0000256" key="17">
    <source>
        <dbReference type="SAM" id="MobiDB-lite"/>
    </source>
</evidence>
<evidence type="ECO:0000256" key="6">
    <source>
        <dbReference type="ARBA" id="ARBA00022833"/>
    </source>
</evidence>
<evidence type="ECO:0000256" key="15">
    <source>
        <dbReference type="PROSITE-ProRule" id="PRU00146"/>
    </source>
</evidence>
<dbReference type="GO" id="GO:0006281">
    <property type="term" value="P:DNA repair"/>
    <property type="evidence" value="ECO:0007669"/>
    <property type="project" value="UniProtKB-KW"/>
</dbReference>
<feature type="site" description="Histone H3K4me3 binding" evidence="13">
    <location>
        <position position="232"/>
    </location>
</feature>
<evidence type="ECO:0000256" key="4">
    <source>
        <dbReference type="ARBA" id="ARBA00022763"/>
    </source>
</evidence>
<evidence type="ECO:0000313" key="20">
    <source>
        <dbReference type="Proteomes" id="UP000000267"/>
    </source>
</evidence>
<comment type="domain">
    <text evidence="16">The PHD-type zinc finger mediates the binding to H3K4me3.</text>
</comment>
<organism evidence="20">
    <name type="scientific">Vanderwaltozyma polyspora (strain ATCC 22028 / DSM 70294 / BCRC 21397 / CBS 2163 / NBRC 10782 / NRRL Y-8283 / UCD 57-17)</name>
    <name type="common">Kluyveromyces polysporus</name>
    <dbReference type="NCBI Taxonomy" id="436907"/>
    <lineage>
        <taxon>Eukaryota</taxon>
        <taxon>Fungi</taxon>
        <taxon>Dikarya</taxon>
        <taxon>Ascomycota</taxon>
        <taxon>Saccharomycotina</taxon>
        <taxon>Saccharomycetes</taxon>
        <taxon>Saccharomycetales</taxon>
        <taxon>Saccharomycetaceae</taxon>
        <taxon>Vanderwaltozyma</taxon>
    </lineage>
</organism>
<feature type="binding site" evidence="14">
    <location>
        <position position="265"/>
    </location>
    <ligand>
        <name>Zn(2+)</name>
        <dbReference type="ChEBI" id="CHEBI:29105"/>
        <label>2</label>
    </ligand>
</feature>
<evidence type="ECO:0000256" key="12">
    <source>
        <dbReference type="ARBA" id="ARBA00037044"/>
    </source>
</evidence>
<dbReference type="InterPro" id="IPR001965">
    <property type="entry name" value="Znf_PHD"/>
</dbReference>
<dbReference type="GO" id="GO:0008270">
    <property type="term" value="F:zinc ion binding"/>
    <property type="evidence" value="ECO:0007669"/>
    <property type="project" value="UniProtKB-KW"/>
</dbReference>
<evidence type="ECO:0000256" key="13">
    <source>
        <dbReference type="PIRSR" id="PIRSR628651-50"/>
    </source>
</evidence>
<comment type="similarity">
    <text evidence="2 16">Belongs to the ING family.</text>
</comment>
<keyword evidence="5 15" id="KW-0863">Zinc-finger</keyword>
<feature type="region of interest" description="Disordered" evidence="17">
    <location>
        <begin position="121"/>
        <end position="196"/>
    </location>
</feature>
<dbReference type="GO" id="GO:0035267">
    <property type="term" value="C:NuA4 histone acetyltransferase complex"/>
    <property type="evidence" value="ECO:0007669"/>
    <property type="project" value="EnsemblFungi"/>
</dbReference>
<dbReference type="PROSITE" id="PS50016">
    <property type="entry name" value="ZF_PHD_2"/>
    <property type="match status" value="1"/>
</dbReference>
<evidence type="ECO:0000256" key="10">
    <source>
        <dbReference type="ARBA" id="ARBA00023254"/>
    </source>
</evidence>
<dbReference type="GO" id="GO:0004402">
    <property type="term" value="F:histone acetyltransferase activity"/>
    <property type="evidence" value="ECO:0007669"/>
    <property type="project" value="EnsemblFungi"/>
</dbReference>
<evidence type="ECO:0000256" key="8">
    <source>
        <dbReference type="ARBA" id="ARBA00023204"/>
    </source>
</evidence>
<feature type="site" description="Histone H3K4me3 binding" evidence="13">
    <location>
        <position position="236"/>
    </location>
</feature>
<keyword evidence="11" id="KW-0131">Cell cycle</keyword>
<dbReference type="GO" id="GO:0140002">
    <property type="term" value="F:histone H3K4me3 reader activity"/>
    <property type="evidence" value="ECO:0007669"/>
    <property type="project" value="EnsemblFungi"/>
</dbReference>
<evidence type="ECO:0000256" key="1">
    <source>
        <dbReference type="ARBA" id="ARBA00004123"/>
    </source>
</evidence>
<keyword evidence="3 14" id="KW-0479">Metal-binding</keyword>
<keyword evidence="6 14" id="KW-0862">Zinc</keyword>
<dbReference type="GO" id="GO:0032777">
    <property type="term" value="C:piccolo histone acetyltransferase complex"/>
    <property type="evidence" value="ECO:0007669"/>
    <property type="project" value="EnsemblFungi"/>
</dbReference>
<gene>
    <name evidence="19" type="ORF">Kpol_1055p17</name>
</gene>
<evidence type="ECO:0000313" key="19">
    <source>
        <dbReference type="EMBL" id="EDO18661.1"/>
    </source>
</evidence>
<evidence type="ECO:0000259" key="18">
    <source>
        <dbReference type="PROSITE" id="PS50016"/>
    </source>
</evidence>
<keyword evidence="7 16" id="KW-0156">Chromatin regulator</keyword>
<dbReference type="PANTHER" id="PTHR10333">
    <property type="entry name" value="INHIBITOR OF GROWTH PROTEIN"/>
    <property type="match status" value="1"/>
</dbReference>
<dbReference type="InterPro" id="IPR024610">
    <property type="entry name" value="ING_N_histone-binding"/>
</dbReference>
<accession>A7TG91</accession>
<dbReference type="PROSITE" id="PS01359">
    <property type="entry name" value="ZF_PHD_1"/>
    <property type="match status" value="1"/>
</dbReference>
<dbReference type="SMART" id="SM01408">
    <property type="entry name" value="ING"/>
    <property type="match status" value="1"/>
</dbReference>
<feature type="site" description="Histone H3K4me3 binding" evidence="13">
    <location>
        <position position="221"/>
    </location>
</feature>
<dbReference type="KEGG" id="vpo:Kpol_1055p17"/>
<dbReference type="OMA" id="GPNCKYE"/>
<evidence type="ECO:0000256" key="9">
    <source>
        <dbReference type="ARBA" id="ARBA00023242"/>
    </source>
</evidence>
<dbReference type="InParanoid" id="A7TG91"/>
<feature type="binding site" evidence="14">
    <location>
        <position position="222"/>
    </location>
    <ligand>
        <name>Zn(2+)</name>
        <dbReference type="ChEBI" id="CHEBI:29105"/>
        <label>1</label>
    </ligand>
</feature>
<comment type="function">
    <text evidence="12">Component of the NuA4 histone acetyltransferase complex which is involved in transcriptional activation of selected genes principally by acetylation of nucleosomal histone H4 and H2A. The NuA4 complex is also involved in DNA repair. Involved in cell cycle progression and meiosis.</text>
</comment>
<feature type="compositionally biased region" description="Polar residues" evidence="17">
    <location>
        <begin position="167"/>
        <end position="186"/>
    </location>
</feature>